<dbReference type="Proteomes" id="UP001189915">
    <property type="component" value="Unassembled WGS sequence"/>
</dbReference>
<dbReference type="EMBL" id="CATWAF010000001">
    <property type="protein sequence ID" value="CAJ0689040.1"/>
    <property type="molecule type" value="Genomic_DNA"/>
</dbReference>
<reference evidence="2 3" key="1">
    <citation type="submission" date="2023-07" db="EMBL/GenBank/DDBJ databases">
        <authorList>
            <person name="Peeters C."/>
        </authorList>
    </citation>
    <scope>NUCLEOTIDE SEQUENCE [LARGE SCALE GENOMIC DNA]</scope>
    <source>
        <strain evidence="2 3">LMG 18091</strain>
    </source>
</reference>
<comment type="caution">
    <text evidence="2">The sequence shown here is derived from an EMBL/GenBank/DDBJ whole genome shotgun (WGS) entry which is preliminary data.</text>
</comment>
<evidence type="ECO:0000256" key="1">
    <source>
        <dbReference type="SAM" id="MobiDB-lite"/>
    </source>
</evidence>
<feature type="compositionally biased region" description="Polar residues" evidence="1">
    <location>
        <begin position="48"/>
        <end position="57"/>
    </location>
</feature>
<dbReference type="AlphaFoldDB" id="A0AAD2AS87"/>
<proteinExistence type="predicted"/>
<protein>
    <submittedName>
        <fullName evidence="2">Uncharacterized protein</fullName>
    </submittedName>
</protein>
<gene>
    <name evidence="2" type="ORF">LMG18091_01049</name>
</gene>
<name>A0AAD2AS87_9RALS</name>
<accession>A0AAD2AS87</accession>
<evidence type="ECO:0000313" key="2">
    <source>
        <dbReference type="EMBL" id="CAJ0689040.1"/>
    </source>
</evidence>
<sequence>MGYGARKPGFKQATQKKFVKRVGQTRPNDANGAWDLQAPSAMSREFSLRNQGKQTEN</sequence>
<keyword evidence="3" id="KW-1185">Reference proteome</keyword>
<organism evidence="2 3">
    <name type="scientific">Ralstonia wenshanensis</name>
    <dbReference type="NCBI Taxonomy" id="2842456"/>
    <lineage>
        <taxon>Bacteria</taxon>
        <taxon>Pseudomonadati</taxon>
        <taxon>Pseudomonadota</taxon>
        <taxon>Betaproteobacteria</taxon>
        <taxon>Burkholderiales</taxon>
        <taxon>Burkholderiaceae</taxon>
        <taxon>Ralstonia</taxon>
    </lineage>
</organism>
<feature type="region of interest" description="Disordered" evidence="1">
    <location>
        <begin position="1"/>
        <end position="57"/>
    </location>
</feature>
<evidence type="ECO:0000313" key="3">
    <source>
        <dbReference type="Proteomes" id="UP001189915"/>
    </source>
</evidence>